<organism evidence="1 2">
    <name type="scientific">Streptomyces lunalinharesii</name>
    <dbReference type="NCBI Taxonomy" id="333384"/>
    <lineage>
        <taxon>Bacteria</taxon>
        <taxon>Bacillati</taxon>
        <taxon>Actinomycetota</taxon>
        <taxon>Actinomycetes</taxon>
        <taxon>Kitasatosporales</taxon>
        <taxon>Streptomycetaceae</taxon>
        <taxon>Streptomyces</taxon>
    </lineage>
</organism>
<comment type="caution">
    <text evidence="1">The sequence shown here is derived from an EMBL/GenBank/DDBJ whole genome shotgun (WGS) entry which is preliminary data.</text>
</comment>
<sequence length="134" mass="15792">MSETLPHLLVRRMTWEADGVLAVELVRPDGAPLPAWTPGAHVDIEVGGRIRQYSFFWRYRRVQGWQRDTWRFLYKTLIEERHWQVLEQDRMLLEALPADADQRENPYQHDLGVVRLRRLLRAEAERQSTAATTG</sequence>
<protein>
    <submittedName>
        <fullName evidence="1">Uncharacterized protein</fullName>
    </submittedName>
</protein>
<gene>
    <name evidence="1" type="ORF">GCM10009864_19220</name>
</gene>
<dbReference type="Proteomes" id="UP001500994">
    <property type="component" value="Unassembled WGS sequence"/>
</dbReference>
<evidence type="ECO:0000313" key="2">
    <source>
        <dbReference type="Proteomes" id="UP001500994"/>
    </source>
</evidence>
<dbReference type="SUPFAM" id="SSF55961">
    <property type="entry name" value="Bet v1-like"/>
    <property type="match status" value="1"/>
</dbReference>
<dbReference type="SUPFAM" id="SSF63380">
    <property type="entry name" value="Riboflavin synthase domain-like"/>
    <property type="match status" value="1"/>
</dbReference>
<dbReference type="Gene3D" id="2.40.30.10">
    <property type="entry name" value="Translation factors"/>
    <property type="match status" value="1"/>
</dbReference>
<keyword evidence="2" id="KW-1185">Reference proteome</keyword>
<dbReference type="EMBL" id="BAAARK010000004">
    <property type="protein sequence ID" value="GAA2654257.1"/>
    <property type="molecule type" value="Genomic_DNA"/>
</dbReference>
<dbReference type="InterPro" id="IPR017938">
    <property type="entry name" value="Riboflavin_synthase-like_b-brl"/>
</dbReference>
<reference evidence="1 2" key="1">
    <citation type="journal article" date="2019" name="Int. J. Syst. Evol. Microbiol.">
        <title>The Global Catalogue of Microorganisms (GCM) 10K type strain sequencing project: providing services to taxonomists for standard genome sequencing and annotation.</title>
        <authorList>
            <consortium name="The Broad Institute Genomics Platform"/>
            <consortium name="The Broad Institute Genome Sequencing Center for Infectious Disease"/>
            <person name="Wu L."/>
            <person name="Ma J."/>
        </authorList>
    </citation>
    <scope>NUCLEOTIDE SEQUENCE [LARGE SCALE GENOMIC DNA]</scope>
    <source>
        <strain evidence="1 2">JCM 16374</strain>
    </source>
</reference>
<proteinExistence type="predicted"/>
<evidence type="ECO:0000313" key="1">
    <source>
        <dbReference type="EMBL" id="GAA2654257.1"/>
    </source>
</evidence>
<accession>A0ABN3RMX0</accession>
<name>A0ABN3RMX0_9ACTN</name>